<protein>
    <submittedName>
        <fullName evidence="1">Uncharacterized protein</fullName>
    </submittedName>
</protein>
<proteinExistence type="predicted"/>
<dbReference type="EMBL" id="GBXM01089721">
    <property type="protein sequence ID" value="JAH18856.1"/>
    <property type="molecule type" value="Transcribed_RNA"/>
</dbReference>
<dbReference type="AlphaFoldDB" id="A0A0E9QPK2"/>
<sequence length="45" mass="5216">MLVMLTNISNPSFKYHWLQKNFFITKEHTVVTCNSLPTSQSVCNL</sequence>
<reference evidence="1" key="1">
    <citation type="submission" date="2014-11" db="EMBL/GenBank/DDBJ databases">
        <authorList>
            <person name="Amaro Gonzalez C."/>
        </authorList>
    </citation>
    <scope>NUCLEOTIDE SEQUENCE</scope>
</reference>
<organism evidence="1">
    <name type="scientific">Anguilla anguilla</name>
    <name type="common">European freshwater eel</name>
    <name type="synonym">Muraena anguilla</name>
    <dbReference type="NCBI Taxonomy" id="7936"/>
    <lineage>
        <taxon>Eukaryota</taxon>
        <taxon>Metazoa</taxon>
        <taxon>Chordata</taxon>
        <taxon>Craniata</taxon>
        <taxon>Vertebrata</taxon>
        <taxon>Euteleostomi</taxon>
        <taxon>Actinopterygii</taxon>
        <taxon>Neopterygii</taxon>
        <taxon>Teleostei</taxon>
        <taxon>Anguilliformes</taxon>
        <taxon>Anguillidae</taxon>
        <taxon>Anguilla</taxon>
    </lineage>
</organism>
<accession>A0A0E9QPK2</accession>
<name>A0A0E9QPK2_ANGAN</name>
<reference evidence="1" key="2">
    <citation type="journal article" date="2015" name="Fish Shellfish Immunol.">
        <title>Early steps in the European eel (Anguilla anguilla)-Vibrio vulnificus interaction in the gills: Role of the RtxA13 toxin.</title>
        <authorList>
            <person name="Callol A."/>
            <person name="Pajuelo D."/>
            <person name="Ebbesson L."/>
            <person name="Teles M."/>
            <person name="MacKenzie S."/>
            <person name="Amaro C."/>
        </authorList>
    </citation>
    <scope>NUCLEOTIDE SEQUENCE</scope>
</reference>
<evidence type="ECO:0000313" key="1">
    <source>
        <dbReference type="EMBL" id="JAH18856.1"/>
    </source>
</evidence>